<dbReference type="AlphaFoldDB" id="A0A0N4UDU2"/>
<protein>
    <submittedName>
        <fullName evidence="1 4">Uncharacterized protein</fullName>
    </submittedName>
</protein>
<name>A0A0N4UDU2_DRAME</name>
<accession>A0A0N4UDU2</accession>
<dbReference type="Proteomes" id="UP000274756">
    <property type="component" value="Unassembled WGS sequence"/>
</dbReference>
<keyword evidence="3" id="KW-1185">Reference proteome</keyword>
<dbReference type="OrthoDB" id="5791176at2759"/>
<proteinExistence type="predicted"/>
<dbReference type="WBParaSite" id="DME_0000551701-mRNA-1">
    <property type="protein sequence ID" value="DME_0000551701-mRNA-1"/>
    <property type="gene ID" value="DME_0000551701"/>
</dbReference>
<organism evidence="2 4">
    <name type="scientific">Dracunculus medinensis</name>
    <name type="common">Guinea worm</name>
    <dbReference type="NCBI Taxonomy" id="318479"/>
    <lineage>
        <taxon>Eukaryota</taxon>
        <taxon>Metazoa</taxon>
        <taxon>Ecdysozoa</taxon>
        <taxon>Nematoda</taxon>
        <taxon>Chromadorea</taxon>
        <taxon>Rhabditida</taxon>
        <taxon>Spirurina</taxon>
        <taxon>Dracunculoidea</taxon>
        <taxon>Dracunculidae</taxon>
        <taxon>Dracunculus</taxon>
    </lineage>
</organism>
<reference evidence="1 3" key="2">
    <citation type="submission" date="2018-11" db="EMBL/GenBank/DDBJ databases">
        <authorList>
            <consortium name="Pathogen Informatics"/>
        </authorList>
    </citation>
    <scope>NUCLEOTIDE SEQUENCE [LARGE SCALE GENOMIC DNA]</scope>
</reference>
<dbReference type="Proteomes" id="UP000038040">
    <property type="component" value="Unplaced"/>
</dbReference>
<reference evidence="4" key="1">
    <citation type="submission" date="2017-02" db="UniProtKB">
        <authorList>
            <consortium name="WormBaseParasite"/>
        </authorList>
    </citation>
    <scope>IDENTIFICATION</scope>
</reference>
<evidence type="ECO:0000313" key="3">
    <source>
        <dbReference type="Proteomes" id="UP000274756"/>
    </source>
</evidence>
<sequence length="53" mass="6458">MTERIRFPYASSVIAPNRFMKSAMSEQVNNYCQFSFFIFEILLKNGFLFRRFY</sequence>
<gene>
    <name evidence="1" type="ORF">DME_LOCUS9258</name>
</gene>
<evidence type="ECO:0000313" key="1">
    <source>
        <dbReference type="EMBL" id="VDN59285.1"/>
    </source>
</evidence>
<evidence type="ECO:0000313" key="2">
    <source>
        <dbReference type="Proteomes" id="UP000038040"/>
    </source>
</evidence>
<evidence type="ECO:0000313" key="4">
    <source>
        <dbReference type="WBParaSite" id="DME_0000551701-mRNA-1"/>
    </source>
</evidence>
<dbReference type="EMBL" id="UYYG01001179">
    <property type="protein sequence ID" value="VDN59285.1"/>
    <property type="molecule type" value="Genomic_DNA"/>
</dbReference>